<comment type="caution">
    <text evidence="1">The sequence shown here is derived from an EMBL/GenBank/DDBJ whole genome shotgun (WGS) entry which is preliminary data.</text>
</comment>
<name>A0A0P6YFB5_9CHLR</name>
<sequence>MDQLPTLQQLEYLESGFEVSKILAHAGFSMEKPAFSITWGQIAEEIAHTLADHGLPPDRLEEDFLIDLAQGAQKVLQNDDVLFWRSSIRSFTTDNPTVTAFITSNLDKDDEGPLTEQYENAICLGDDEAYWPDGGASADLFDEF</sequence>
<organism evidence="1 2">
    <name type="scientific">Levilinea saccharolytica</name>
    <dbReference type="NCBI Taxonomy" id="229921"/>
    <lineage>
        <taxon>Bacteria</taxon>
        <taxon>Bacillati</taxon>
        <taxon>Chloroflexota</taxon>
        <taxon>Anaerolineae</taxon>
        <taxon>Anaerolineales</taxon>
        <taxon>Anaerolineaceae</taxon>
        <taxon>Levilinea</taxon>
    </lineage>
</organism>
<dbReference type="AlphaFoldDB" id="A0A0P6YFB5"/>
<gene>
    <name evidence="1" type="ORF">ADN01_02055</name>
</gene>
<dbReference type="Proteomes" id="UP000050501">
    <property type="component" value="Unassembled WGS sequence"/>
</dbReference>
<evidence type="ECO:0000313" key="2">
    <source>
        <dbReference type="Proteomes" id="UP000050501"/>
    </source>
</evidence>
<keyword evidence="2" id="KW-1185">Reference proteome</keyword>
<dbReference type="STRING" id="229921.ADN01_02055"/>
<reference evidence="1 2" key="1">
    <citation type="submission" date="2015-07" db="EMBL/GenBank/DDBJ databases">
        <title>Genome sequence of Levilinea saccharolytica DSM 16555.</title>
        <authorList>
            <person name="Hemp J."/>
            <person name="Ward L.M."/>
            <person name="Pace L.A."/>
            <person name="Fischer W.W."/>
        </authorList>
    </citation>
    <scope>NUCLEOTIDE SEQUENCE [LARGE SCALE GENOMIC DNA]</scope>
    <source>
        <strain evidence="1 2">KIBI-1</strain>
    </source>
</reference>
<dbReference type="EMBL" id="LGCM01000008">
    <property type="protein sequence ID" value="KPL90860.1"/>
    <property type="molecule type" value="Genomic_DNA"/>
</dbReference>
<accession>A0A0P6YFB5</accession>
<proteinExistence type="predicted"/>
<protein>
    <submittedName>
        <fullName evidence="1">Uncharacterized protein</fullName>
    </submittedName>
</protein>
<dbReference type="RefSeq" id="WP_062419283.1">
    <property type="nucleotide sequence ID" value="NZ_DF967974.1"/>
</dbReference>
<dbReference type="OrthoDB" id="165304at2"/>
<evidence type="ECO:0000313" key="1">
    <source>
        <dbReference type="EMBL" id="KPL90860.1"/>
    </source>
</evidence>